<accession>A0A062V5C5</accession>
<dbReference type="SMART" id="SM00729">
    <property type="entry name" value="Elp3"/>
    <property type="match status" value="1"/>
</dbReference>
<comment type="caution">
    <text evidence="6">The sequence shown here is derived from an EMBL/GenBank/DDBJ whole genome shotgun (WGS) entry which is preliminary data.</text>
</comment>
<dbReference type="Pfam" id="PF04055">
    <property type="entry name" value="Radical_SAM"/>
    <property type="match status" value="1"/>
</dbReference>
<dbReference type="Proteomes" id="UP000027153">
    <property type="component" value="Unassembled WGS sequence"/>
</dbReference>
<dbReference type="SFLD" id="SFLDS00029">
    <property type="entry name" value="Radical_SAM"/>
    <property type="match status" value="1"/>
</dbReference>
<dbReference type="CDD" id="cd01335">
    <property type="entry name" value="Radical_SAM"/>
    <property type="match status" value="1"/>
</dbReference>
<dbReference type="PANTHER" id="PTHR43288:SF2">
    <property type="entry name" value="RADICAL SAM CORE DOMAIN-CONTAINING PROTEIN"/>
    <property type="match status" value="1"/>
</dbReference>
<dbReference type="GO" id="GO:0003824">
    <property type="term" value="F:catalytic activity"/>
    <property type="evidence" value="ECO:0007669"/>
    <property type="project" value="InterPro"/>
</dbReference>
<dbReference type="InterPro" id="IPR058240">
    <property type="entry name" value="rSAM_sf"/>
</dbReference>
<dbReference type="EMBL" id="JMIY01000007">
    <property type="protein sequence ID" value="KCZ70984.1"/>
    <property type="molecule type" value="Genomic_DNA"/>
</dbReference>
<keyword evidence="7" id="KW-1185">Reference proteome</keyword>
<gene>
    <name evidence="6" type="ORF">ANME2D_03013</name>
</gene>
<keyword evidence="3" id="KW-0408">Iron</keyword>
<reference evidence="6 7" key="1">
    <citation type="journal article" date="2013" name="Nature">
        <title>Anaerobic oxidation of methane coupled to nitrate reduction in a novel archaeal lineage.</title>
        <authorList>
            <person name="Haroon M.F."/>
            <person name="Hu S."/>
            <person name="Shi Y."/>
            <person name="Imelfort M."/>
            <person name="Keller J."/>
            <person name="Hugenholtz P."/>
            <person name="Yuan Z."/>
            <person name="Tyson G.W."/>
        </authorList>
    </citation>
    <scope>NUCLEOTIDE SEQUENCE [LARGE SCALE GENOMIC DNA]</scope>
    <source>
        <strain evidence="6 7">ANME-2d</strain>
    </source>
</reference>
<evidence type="ECO:0000259" key="5">
    <source>
        <dbReference type="PROSITE" id="PS51918"/>
    </source>
</evidence>
<keyword evidence="1" id="KW-0949">S-adenosyl-L-methionine</keyword>
<evidence type="ECO:0000313" key="6">
    <source>
        <dbReference type="EMBL" id="KCZ70984.1"/>
    </source>
</evidence>
<name>A0A062V5C5_9EURY</name>
<feature type="domain" description="Radical SAM core" evidence="5">
    <location>
        <begin position="42"/>
        <end position="267"/>
    </location>
</feature>
<organism evidence="6 7">
    <name type="scientific">Candidatus Methanoperedens nitratireducens</name>
    <dbReference type="NCBI Taxonomy" id="1392998"/>
    <lineage>
        <taxon>Archaea</taxon>
        <taxon>Methanobacteriati</taxon>
        <taxon>Methanobacteriota</taxon>
        <taxon>Stenosarchaea group</taxon>
        <taxon>Methanomicrobia</taxon>
        <taxon>Methanosarcinales</taxon>
        <taxon>ANME-2 cluster</taxon>
        <taxon>Candidatus Methanoperedentaceae</taxon>
        <taxon>Candidatus Methanoperedens</taxon>
    </lineage>
</organism>
<keyword evidence="2" id="KW-0479">Metal-binding</keyword>
<dbReference type="RefSeq" id="WP_048093063.1">
    <property type="nucleotide sequence ID" value="NZ_JMIY01000007.1"/>
</dbReference>
<sequence length="316" mass="34853">MHYDLSGAKHIIAALDADQDIKALMLKAFMRRVELFGIDISFFNEPFTPISITGTGCSLKCRHCDSHYLRHMLDGSGGRLYSQVSFLEDRGAKGILLSGGSAEDGSVPTYALADDIKNIKQDKKLKISAHTGLVNEVQAQKLSDYLDMALVDIIGDDETIHDILGLDAHARDYERSLEYLSSSGIPLAPHIIVGLHNGRLKGEFRALRIVERFKPDVVVIVVFIPTKGTVLEGIRPPDIQDVARVITEARQMFDCPLSLSCVRPGGRYRSELDMYAILCGIDRIAVPSRKAYTISRELGLNITEVPQMCCSYGASI</sequence>
<dbReference type="SUPFAM" id="SSF102114">
    <property type="entry name" value="Radical SAM enzymes"/>
    <property type="match status" value="1"/>
</dbReference>
<evidence type="ECO:0000256" key="1">
    <source>
        <dbReference type="ARBA" id="ARBA00022691"/>
    </source>
</evidence>
<dbReference type="PROSITE" id="PS51918">
    <property type="entry name" value="RADICAL_SAM"/>
    <property type="match status" value="1"/>
</dbReference>
<dbReference type="OrthoDB" id="35347at2157"/>
<protein>
    <submittedName>
        <fullName evidence="6">Biotin synthetase-like uncharacterized protein</fullName>
    </submittedName>
</protein>
<dbReference type="PANTHER" id="PTHR43288">
    <property type="entry name" value="BIOTIN SYNTHASE-RELATED PROTEIN, RADICAL SAM SUPERFAMILY"/>
    <property type="match status" value="1"/>
</dbReference>
<dbReference type="Gene3D" id="3.20.20.70">
    <property type="entry name" value="Aldolase class I"/>
    <property type="match status" value="1"/>
</dbReference>
<evidence type="ECO:0000256" key="4">
    <source>
        <dbReference type="ARBA" id="ARBA00023014"/>
    </source>
</evidence>
<proteinExistence type="predicted"/>
<dbReference type="InterPro" id="IPR006638">
    <property type="entry name" value="Elp3/MiaA/NifB-like_rSAM"/>
</dbReference>
<evidence type="ECO:0000256" key="2">
    <source>
        <dbReference type="ARBA" id="ARBA00022723"/>
    </source>
</evidence>
<keyword evidence="4" id="KW-0411">Iron-sulfur</keyword>
<dbReference type="AlphaFoldDB" id="A0A062V5C5"/>
<dbReference type="GO" id="GO:0046872">
    <property type="term" value="F:metal ion binding"/>
    <property type="evidence" value="ECO:0007669"/>
    <property type="project" value="UniProtKB-KW"/>
</dbReference>
<dbReference type="GO" id="GO:0051536">
    <property type="term" value="F:iron-sulfur cluster binding"/>
    <property type="evidence" value="ECO:0007669"/>
    <property type="project" value="UniProtKB-KW"/>
</dbReference>
<evidence type="ECO:0000256" key="3">
    <source>
        <dbReference type="ARBA" id="ARBA00023004"/>
    </source>
</evidence>
<dbReference type="InterPro" id="IPR007197">
    <property type="entry name" value="rSAM"/>
</dbReference>
<dbReference type="SFLD" id="SFLDG01113">
    <property type="entry name" value="Uncharacterised_Radical_SAM_Su"/>
    <property type="match status" value="1"/>
</dbReference>
<dbReference type="InterPro" id="IPR013785">
    <property type="entry name" value="Aldolase_TIM"/>
</dbReference>
<evidence type="ECO:0000313" key="7">
    <source>
        <dbReference type="Proteomes" id="UP000027153"/>
    </source>
</evidence>